<sequence length="45" mass="4774">MDSGLKLWGIMTASAIVLSNDNPVLVKAAARLAKVVFGSRIQICD</sequence>
<evidence type="ECO:0000313" key="1">
    <source>
        <dbReference type="EMBL" id="GAI74095.1"/>
    </source>
</evidence>
<proteinExistence type="predicted"/>
<dbReference type="EMBL" id="BARW01014245">
    <property type="protein sequence ID" value="GAI74095.1"/>
    <property type="molecule type" value="Genomic_DNA"/>
</dbReference>
<name>X1SFB3_9ZZZZ</name>
<comment type="caution">
    <text evidence="1">The sequence shown here is derived from an EMBL/GenBank/DDBJ whole genome shotgun (WGS) entry which is preliminary data.</text>
</comment>
<protein>
    <submittedName>
        <fullName evidence="1">Uncharacterized protein</fullName>
    </submittedName>
</protein>
<accession>X1SFB3</accession>
<feature type="non-terminal residue" evidence="1">
    <location>
        <position position="45"/>
    </location>
</feature>
<dbReference type="AlphaFoldDB" id="X1SFB3"/>
<organism evidence="1">
    <name type="scientific">marine sediment metagenome</name>
    <dbReference type="NCBI Taxonomy" id="412755"/>
    <lineage>
        <taxon>unclassified sequences</taxon>
        <taxon>metagenomes</taxon>
        <taxon>ecological metagenomes</taxon>
    </lineage>
</organism>
<reference evidence="1" key="1">
    <citation type="journal article" date="2014" name="Front. Microbiol.">
        <title>High frequency of phylogenetically diverse reductive dehalogenase-homologous genes in deep subseafloor sedimentary metagenomes.</title>
        <authorList>
            <person name="Kawai M."/>
            <person name="Futagami T."/>
            <person name="Toyoda A."/>
            <person name="Takaki Y."/>
            <person name="Nishi S."/>
            <person name="Hori S."/>
            <person name="Arai W."/>
            <person name="Tsubouchi T."/>
            <person name="Morono Y."/>
            <person name="Uchiyama I."/>
            <person name="Ito T."/>
            <person name="Fujiyama A."/>
            <person name="Inagaki F."/>
            <person name="Takami H."/>
        </authorList>
    </citation>
    <scope>NUCLEOTIDE SEQUENCE</scope>
    <source>
        <strain evidence="1">Expedition CK06-06</strain>
    </source>
</reference>
<gene>
    <name evidence="1" type="ORF">S12H4_25414</name>
</gene>